<comment type="similarity">
    <text evidence="1">Belongs to the sigma-70 factor family. ECF subfamily.</text>
</comment>
<feature type="domain" description="DUF6596" evidence="7">
    <location>
        <begin position="177"/>
        <end position="276"/>
    </location>
</feature>
<dbReference type="InterPro" id="IPR014284">
    <property type="entry name" value="RNA_pol_sigma-70_dom"/>
</dbReference>
<evidence type="ECO:0000256" key="3">
    <source>
        <dbReference type="ARBA" id="ARBA00023082"/>
    </source>
</evidence>
<reference evidence="9" key="1">
    <citation type="journal article" date="2019" name="Int. J. Syst. Evol. Microbiol.">
        <title>The Global Catalogue of Microorganisms (GCM) 10K type strain sequencing project: providing services to taxonomists for standard genome sequencing and annotation.</title>
        <authorList>
            <consortium name="The Broad Institute Genomics Platform"/>
            <consortium name="The Broad Institute Genome Sequencing Center for Infectious Disease"/>
            <person name="Wu L."/>
            <person name="Ma J."/>
        </authorList>
    </citation>
    <scope>NUCLEOTIDE SEQUENCE [LARGE SCALE GENOMIC DNA]</scope>
    <source>
        <strain evidence="9">CGMCC 4.7152</strain>
    </source>
</reference>
<keyword evidence="4" id="KW-0804">Transcription</keyword>
<dbReference type="RefSeq" id="WP_380116120.1">
    <property type="nucleotide sequence ID" value="NZ_JBHSIU010000018.1"/>
</dbReference>
<evidence type="ECO:0000313" key="9">
    <source>
        <dbReference type="Proteomes" id="UP001595912"/>
    </source>
</evidence>
<dbReference type="NCBIfam" id="TIGR02937">
    <property type="entry name" value="sigma70-ECF"/>
    <property type="match status" value="1"/>
</dbReference>
<comment type="caution">
    <text evidence="8">The sequence shown here is derived from an EMBL/GenBank/DDBJ whole genome shotgun (WGS) entry which is preliminary data.</text>
</comment>
<keyword evidence="2" id="KW-0805">Transcription regulation</keyword>
<dbReference type="InterPro" id="IPR036388">
    <property type="entry name" value="WH-like_DNA-bd_sf"/>
</dbReference>
<dbReference type="InterPro" id="IPR013249">
    <property type="entry name" value="RNA_pol_sigma70_r4_t2"/>
</dbReference>
<dbReference type="InterPro" id="IPR013325">
    <property type="entry name" value="RNA_pol_sigma_r2"/>
</dbReference>
<evidence type="ECO:0000256" key="1">
    <source>
        <dbReference type="ARBA" id="ARBA00010641"/>
    </source>
</evidence>
<dbReference type="InterPro" id="IPR013324">
    <property type="entry name" value="RNA_pol_sigma_r3/r4-like"/>
</dbReference>
<gene>
    <name evidence="8" type="ORF">ACFPIJ_17545</name>
</gene>
<feature type="domain" description="RNA polymerase sigma-70 region 2" evidence="5">
    <location>
        <begin position="11"/>
        <end position="69"/>
    </location>
</feature>
<evidence type="ECO:0000256" key="2">
    <source>
        <dbReference type="ARBA" id="ARBA00023015"/>
    </source>
</evidence>
<dbReference type="InterPro" id="IPR007627">
    <property type="entry name" value="RNA_pol_sigma70_r2"/>
</dbReference>
<sequence length="418" mass="45713">MVESQWRIEFPRLVAAAHAVLRDPGMAEQVAQDAFVAALEQWPSGGVPDRPGAWLMTVTRRIAVSQLRRDVDLDAKYERVAEQAAAREDIALEDLADGHIDDDILRLVFVCCHPSLGRDARIALTLRLLGGLTTQEIARAQLVPPATAGQRVARAKRTIRDAGLAFENPTGAERVDRLPAVLEVIYLIFNEGYAGTSGSGWTRPDLAGEALRLGRMLVHLLPTAAEAHGLLALMELSASRFRARNGPDGPVLLEDQDRMRWDRLLIRRGLDALATAVRLGGGPYTHQAAIAACHARARTVEATDWPRIARLYDAYLRRHPGPVAELNRGIAHWKAYGSAAAREILVPLLSDPRLANYPYLPAALAEIETADGNTGAAITLLRRAIAMTDSAADKAIVTRKLQALDRTAGRARNEDRHR</sequence>
<dbReference type="InterPro" id="IPR046531">
    <property type="entry name" value="DUF6596"/>
</dbReference>
<proteinExistence type="inferred from homology"/>
<evidence type="ECO:0000313" key="8">
    <source>
        <dbReference type="EMBL" id="MFC4999632.1"/>
    </source>
</evidence>
<feature type="domain" description="RNA polymerase sigma factor 70 region 4 type 2" evidence="6">
    <location>
        <begin position="109"/>
        <end position="158"/>
    </location>
</feature>
<keyword evidence="3" id="KW-0731">Sigma factor</keyword>
<evidence type="ECO:0000259" key="7">
    <source>
        <dbReference type="Pfam" id="PF20239"/>
    </source>
</evidence>
<organism evidence="8 9">
    <name type="scientific">Dactylosporangium cerinum</name>
    <dbReference type="NCBI Taxonomy" id="1434730"/>
    <lineage>
        <taxon>Bacteria</taxon>
        <taxon>Bacillati</taxon>
        <taxon>Actinomycetota</taxon>
        <taxon>Actinomycetes</taxon>
        <taxon>Micromonosporales</taxon>
        <taxon>Micromonosporaceae</taxon>
        <taxon>Dactylosporangium</taxon>
    </lineage>
</organism>
<protein>
    <submittedName>
        <fullName evidence="8">RNA polymerase sigma factor</fullName>
    </submittedName>
</protein>
<dbReference type="Pfam" id="PF20239">
    <property type="entry name" value="DUF6596"/>
    <property type="match status" value="1"/>
</dbReference>
<dbReference type="Gene3D" id="1.10.1740.10">
    <property type="match status" value="1"/>
</dbReference>
<dbReference type="SUPFAM" id="SSF88946">
    <property type="entry name" value="Sigma2 domain of RNA polymerase sigma factors"/>
    <property type="match status" value="1"/>
</dbReference>
<accession>A0ABV9VUE5</accession>
<evidence type="ECO:0000259" key="5">
    <source>
        <dbReference type="Pfam" id="PF04542"/>
    </source>
</evidence>
<dbReference type="EMBL" id="JBHSIU010000018">
    <property type="protein sequence ID" value="MFC4999632.1"/>
    <property type="molecule type" value="Genomic_DNA"/>
</dbReference>
<name>A0ABV9VUE5_9ACTN</name>
<dbReference type="SUPFAM" id="SSF88659">
    <property type="entry name" value="Sigma3 and sigma4 domains of RNA polymerase sigma factors"/>
    <property type="match status" value="1"/>
</dbReference>
<keyword evidence="9" id="KW-1185">Reference proteome</keyword>
<dbReference type="Proteomes" id="UP001595912">
    <property type="component" value="Unassembled WGS sequence"/>
</dbReference>
<dbReference type="PANTHER" id="PTHR47756:SF2">
    <property type="entry name" value="BLL6612 PROTEIN"/>
    <property type="match status" value="1"/>
</dbReference>
<evidence type="ECO:0000259" key="6">
    <source>
        <dbReference type="Pfam" id="PF08281"/>
    </source>
</evidence>
<evidence type="ECO:0000256" key="4">
    <source>
        <dbReference type="ARBA" id="ARBA00023163"/>
    </source>
</evidence>
<dbReference type="Gene3D" id="1.10.10.10">
    <property type="entry name" value="Winged helix-like DNA-binding domain superfamily/Winged helix DNA-binding domain"/>
    <property type="match status" value="1"/>
</dbReference>
<dbReference type="PANTHER" id="PTHR47756">
    <property type="entry name" value="BLL6612 PROTEIN-RELATED"/>
    <property type="match status" value="1"/>
</dbReference>
<dbReference type="Pfam" id="PF04542">
    <property type="entry name" value="Sigma70_r2"/>
    <property type="match status" value="1"/>
</dbReference>
<dbReference type="Pfam" id="PF08281">
    <property type="entry name" value="Sigma70_r4_2"/>
    <property type="match status" value="1"/>
</dbReference>